<reference evidence="1 2" key="1">
    <citation type="journal article" date="2015" name="Mol. Plant Microbe Interact.">
        <title>Genome, transcriptome, and functional analyses of Penicillium expansum provide new insights into secondary metabolism and pathogenicity.</title>
        <authorList>
            <person name="Ballester A.R."/>
            <person name="Marcet-Houben M."/>
            <person name="Levin E."/>
            <person name="Sela N."/>
            <person name="Selma-Lazaro C."/>
            <person name="Carmona L."/>
            <person name="Wisniewski M."/>
            <person name="Droby S."/>
            <person name="Gonzalez-Candelas L."/>
            <person name="Gabaldon T."/>
        </authorList>
    </citation>
    <scope>NUCLEOTIDE SEQUENCE [LARGE SCALE GENOMIC DNA]</scope>
    <source>
        <strain evidence="1 2">PHI-1</strain>
    </source>
</reference>
<proteinExistence type="predicted"/>
<evidence type="ECO:0000313" key="1">
    <source>
        <dbReference type="EMBL" id="KGO77044.1"/>
    </source>
</evidence>
<organism evidence="1 2">
    <name type="scientific">Penicillium italicum</name>
    <name type="common">Blue mold</name>
    <dbReference type="NCBI Taxonomy" id="40296"/>
    <lineage>
        <taxon>Eukaryota</taxon>
        <taxon>Fungi</taxon>
        <taxon>Dikarya</taxon>
        <taxon>Ascomycota</taxon>
        <taxon>Pezizomycotina</taxon>
        <taxon>Eurotiomycetes</taxon>
        <taxon>Eurotiomycetidae</taxon>
        <taxon>Eurotiales</taxon>
        <taxon>Aspergillaceae</taxon>
        <taxon>Penicillium</taxon>
    </lineage>
</organism>
<dbReference type="AlphaFoldDB" id="A0A0A2LAP6"/>
<dbReference type="OrthoDB" id="10377547at2759"/>
<sequence>MSPRGIPRAPPSASFIIHSRRIGRSLGLSPLVAAQTRRADHRPLHTRVALSISIGIYSPISIGNFHHKWFTTAFNNLIALDPACEEFLHCASS</sequence>
<comment type="caution">
    <text evidence="1">The sequence shown here is derived from an EMBL/GenBank/DDBJ whole genome shotgun (WGS) entry which is preliminary data.</text>
</comment>
<name>A0A0A2LAP6_PENIT</name>
<dbReference type="Proteomes" id="UP000030104">
    <property type="component" value="Unassembled WGS sequence"/>
</dbReference>
<accession>A0A0A2LAP6</accession>
<gene>
    <name evidence="1" type="ORF">PITC_005690</name>
</gene>
<protein>
    <submittedName>
        <fullName evidence="1">Uncharacterized protein</fullName>
    </submittedName>
</protein>
<dbReference type="HOGENOM" id="CLU_2400367_0_0_1"/>
<dbReference type="EMBL" id="JQGA01000222">
    <property type="protein sequence ID" value="KGO77044.1"/>
    <property type="molecule type" value="Genomic_DNA"/>
</dbReference>
<keyword evidence="2" id="KW-1185">Reference proteome</keyword>
<evidence type="ECO:0000313" key="2">
    <source>
        <dbReference type="Proteomes" id="UP000030104"/>
    </source>
</evidence>